<keyword evidence="2" id="KW-0288">FMN</keyword>
<dbReference type="PANTHER" id="PTHR32332:SF20">
    <property type="entry name" value="2-NITROPROPANE DIOXYGENASE-LIKE PROTEIN"/>
    <property type="match status" value="1"/>
</dbReference>
<dbReference type="AlphaFoldDB" id="A0AB39XQV7"/>
<dbReference type="CDD" id="cd04730">
    <property type="entry name" value="NPD_like"/>
    <property type="match status" value="1"/>
</dbReference>
<dbReference type="Gene3D" id="3.20.20.70">
    <property type="entry name" value="Aldolase class I"/>
    <property type="match status" value="1"/>
</dbReference>
<dbReference type="InterPro" id="IPR004136">
    <property type="entry name" value="NMO"/>
</dbReference>
<keyword evidence="1" id="KW-0285">Flavoprotein</keyword>
<dbReference type="EC" id="1.13.12.-" evidence="4"/>
<dbReference type="Pfam" id="PF03060">
    <property type="entry name" value="NMO"/>
    <property type="match status" value="1"/>
</dbReference>
<keyword evidence="3 4" id="KW-0560">Oxidoreductase</keyword>
<sequence>MLQTRFTKLVGVEHPIVQGGMQWVGRAELVAAVANAGALGFITALTQPTPEDLTREIARCRDLTDKPFGVNLTILPAIKPPPYAEYRAAIIESGITVVETAGNKPQEHVDEFKKNGVKVVHKCTSVRHALSAERMGVDAISIDGFECAGHPGEDDTPGLILIPAAAHKVKIPMIASGGFADARGLVAALALGAEGINMGTRFMATKESPIHQLIKEKIVANDERETELIFRTMRNTSRVARNEISTIRELVAGARGKMVYATGNSDEGIWSAGQVQGLIHDIPSCGELISRIVREAEAIIRSRLEAMIVHPQREAAE</sequence>
<evidence type="ECO:0000313" key="4">
    <source>
        <dbReference type="EMBL" id="XDV59866.1"/>
    </source>
</evidence>
<evidence type="ECO:0000256" key="2">
    <source>
        <dbReference type="ARBA" id="ARBA00022643"/>
    </source>
</evidence>
<protein>
    <submittedName>
        <fullName evidence="4">NAD(P)H-dependent flavin oxidoreductase</fullName>
        <ecNumber evidence="4">1.13.12.-</ecNumber>
    </submittedName>
</protein>
<dbReference type="SUPFAM" id="SSF51412">
    <property type="entry name" value="Inosine monophosphate dehydrogenase (IMPDH)"/>
    <property type="match status" value="1"/>
</dbReference>
<name>A0AB39XQV7_9BRAD</name>
<proteinExistence type="predicted"/>
<dbReference type="EMBL" id="CP165734">
    <property type="protein sequence ID" value="XDV59866.1"/>
    <property type="molecule type" value="Genomic_DNA"/>
</dbReference>
<dbReference type="GO" id="GO:0018580">
    <property type="term" value="F:nitronate monooxygenase activity"/>
    <property type="evidence" value="ECO:0007669"/>
    <property type="project" value="InterPro"/>
</dbReference>
<evidence type="ECO:0000256" key="1">
    <source>
        <dbReference type="ARBA" id="ARBA00022630"/>
    </source>
</evidence>
<gene>
    <name evidence="4" type="ORF">AB8Z38_11165</name>
</gene>
<dbReference type="RefSeq" id="WP_369725035.1">
    <property type="nucleotide sequence ID" value="NZ_CP165734.1"/>
</dbReference>
<accession>A0AB39XQV7</accession>
<reference evidence="4" key="1">
    <citation type="submission" date="2024-08" db="EMBL/GenBank/DDBJ databases">
        <authorList>
            <person name="Chaddad Z."/>
            <person name="Lamrabet M."/>
            <person name="Bouhnik O."/>
            <person name="Alami S."/>
            <person name="Wipf D."/>
            <person name="Courty P.E."/>
            <person name="Missbah El Idrissi M."/>
        </authorList>
    </citation>
    <scope>NUCLEOTIDE SEQUENCE</scope>
    <source>
        <strain evidence="4">LLZ17</strain>
    </source>
</reference>
<dbReference type="PANTHER" id="PTHR32332">
    <property type="entry name" value="2-NITROPROPANE DIOXYGENASE"/>
    <property type="match status" value="1"/>
</dbReference>
<evidence type="ECO:0000256" key="3">
    <source>
        <dbReference type="ARBA" id="ARBA00023002"/>
    </source>
</evidence>
<dbReference type="InterPro" id="IPR013785">
    <property type="entry name" value="Aldolase_TIM"/>
</dbReference>
<organism evidence="4">
    <name type="scientific">Bradyrhizobium sp. LLZ17</name>
    <dbReference type="NCBI Taxonomy" id="3239388"/>
    <lineage>
        <taxon>Bacteria</taxon>
        <taxon>Pseudomonadati</taxon>
        <taxon>Pseudomonadota</taxon>
        <taxon>Alphaproteobacteria</taxon>
        <taxon>Hyphomicrobiales</taxon>
        <taxon>Nitrobacteraceae</taxon>
        <taxon>Bradyrhizobium</taxon>
    </lineage>
</organism>